<dbReference type="OrthoDB" id="10249988at2759"/>
<dbReference type="SUPFAM" id="SSF64356">
    <property type="entry name" value="SNARE-like"/>
    <property type="match status" value="1"/>
</dbReference>
<dbReference type="Proteomes" id="UP000034350">
    <property type="component" value="Unassembled WGS sequence"/>
</dbReference>
<accession>A0A0F9YVR1</accession>
<keyword evidence="2" id="KW-1185">Reference proteome</keyword>
<reference evidence="1 2" key="1">
    <citation type="journal article" date="2015" name="Environ. Microbiol.">
        <title>Genome analyses suggest the presence of polyploidy and recent human-driven expansions in eight global populations of the honeybee pathogen Nosema ceranae.</title>
        <authorList>
            <person name="Pelin A."/>
            <person name="Selman M."/>
            <person name="Aris-Brosou S."/>
            <person name="Farinelli L."/>
            <person name="Corradi N."/>
        </authorList>
    </citation>
    <scope>NUCLEOTIDE SEQUENCE [LARGE SCALE GENOMIC DNA]</scope>
    <source>
        <strain evidence="1 2">PA08 1199</strain>
    </source>
</reference>
<comment type="caution">
    <text evidence="1">The sequence shown here is derived from an EMBL/GenBank/DDBJ whole genome shotgun (WGS) entry which is preliminary data.</text>
</comment>
<proteinExistence type="predicted"/>
<dbReference type="RefSeq" id="XP_024332239.1">
    <property type="nucleotide sequence ID" value="XM_024474534.1"/>
</dbReference>
<sequence>MNIIDVDALVISDFKGSILLKKVFNISEEKLNKILTKCSLEKDSLFLYEDYLVFCYKEQELISVLISYADNNEIFLGNSFEQFNYALKRVIKNCTKEVVHKKYDVIFLLMDIFVYQGMIVENKSEKMLELLPKRSFEATEGMKVPKGVASVINNASKSLSRYI</sequence>
<dbReference type="VEuPathDB" id="MicrosporidiaDB:AAJ76_20009762"/>
<dbReference type="AlphaFoldDB" id="A0A0F9YVR1"/>
<dbReference type="VEuPathDB" id="MicrosporidiaDB:NCER_101023"/>
<evidence type="ECO:0000313" key="1">
    <source>
        <dbReference type="EMBL" id="KKO76497.1"/>
    </source>
</evidence>
<dbReference type="GeneID" id="36319458"/>
<gene>
    <name evidence="1" type="ORF">AAJ76_20009762</name>
</gene>
<protein>
    <submittedName>
        <fullName evidence="1">Coatomer zeta subunit</fullName>
    </submittedName>
</protein>
<dbReference type="InterPro" id="IPR011012">
    <property type="entry name" value="Longin-like_dom_sf"/>
</dbReference>
<dbReference type="Gene3D" id="3.30.450.60">
    <property type="match status" value="1"/>
</dbReference>
<name>A0A0F9YVR1_9MICR</name>
<evidence type="ECO:0000313" key="2">
    <source>
        <dbReference type="Proteomes" id="UP000034350"/>
    </source>
</evidence>
<dbReference type="EMBL" id="JPQZ01000002">
    <property type="protein sequence ID" value="KKO76497.1"/>
    <property type="molecule type" value="Genomic_DNA"/>
</dbReference>
<organism evidence="1 2">
    <name type="scientific">Vairimorpha ceranae</name>
    <dbReference type="NCBI Taxonomy" id="40302"/>
    <lineage>
        <taxon>Eukaryota</taxon>
        <taxon>Fungi</taxon>
        <taxon>Fungi incertae sedis</taxon>
        <taxon>Microsporidia</taxon>
        <taxon>Nosematidae</taxon>
        <taxon>Vairimorpha</taxon>
    </lineage>
</organism>